<comment type="caution">
    <text evidence="2">The sequence shown here is derived from an EMBL/GenBank/DDBJ whole genome shotgun (WGS) entry which is preliminary data.</text>
</comment>
<evidence type="ECO:0000256" key="1">
    <source>
        <dbReference type="SAM" id="Phobius"/>
    </source>
</evidence>
<sequence>MQNRSLMRWHKRLIWLGGLTLLSFAVSGFLHPLMSWTGPTAAKMQPPAMQLSPQQLQQAQQQLQQKQGEAFALVKLLPYQDQIWLQLSSDKSEPRQYQSLSGIDLSAQADQQMAVWLASWYTGIAETELQSVQFQTTFDHSYPEVNRLLPVYKVQLGDLTAYIHTESQSLASLSNSYKDSLQLVFRTLHSWNWLKAVPELRLALMSLLLVSVLVLLFTGSYLLWSLPSKIKRRGLRLWHYRLAWIVFIPVACYAITGFYHLLHNSQKDQLIGLALPAPALLPDFSTATQNWPELNQNTAVRQLTLVQGPEQGWYWRIAITTAELSTKREQRFQGQATEQQVIYLPLQPEKTKQKLDDSNYAEFLASLYSPDWQADTLQQVRHFGMNYDFRNKRLPVWQLQTAQGDLLFVDTSTGQRIEQLRQSDQLERTSFSLLHKWNLLMPLTGRFYRDLIVELLMLLIVVLAAAGFVMRYKTSR</sequence>
<name>A0ABU1VXK3_9GAMM</name>
<evidence type="ECO:0008006" key="4">
    <source>
        <dbReference type="Google" id="ProtNLM"/>
    </source>
</evidence>
<feature type="transmembrane region" description="Helical" evidence="1">
    <location>
        <begin position="238"/>
        <end position="262"/>
    </location>
</feature>
<accession>A0ABU1VXK3</accession>
<keyword evidence="3" id="KW-1185">Reference proteome</keyword>
<reference evidence="2 3" key="1">
    <citation type="submission" date="2023-07" db="EMBL/GenBank/DDBJ databases">
        <title>Sorghum-associated microbial communities from plants grown in Nebraska, USA.</title>
        <authorList>
            <person name="Schachtman D."/>
        </authorList>
    </citation>
    <scope>NUCLEOTIDE SEQUENCE [LARGE SCALE GENOMIC DNA]</scope>
    <source>
        <strain evidence="2 3">4138</strain>
    </source>
</reference>
<gene>
    <name evidence="2" type="ORF">J2W69_001389</name>
</gene>
<dbReference type="EMBL" id="JAVDWR010000003">
    <property type="protein sequence ID" value="MDR7120455.1"/>
    <property type="molecule type" value="Genomic_DNA"/>
</dbReference>
<organism evidence="2 3">
    <name type="scientific">Rheinheimera soli</name>
    <dbReference type="NCBI Taxonomy" id="443616"/>
    <lineage>
        <taxon>Bacteria</taxon>
        <taxon>Pseudomonadati</taxon>
        <taxon>Pseudomonadota</taxon>
        <taxon>Gammaproteobacteria</taxon>
        <taxon>Chromatiales</taxon>
        <taxon>Chromatiaceae</taxon>
        <taxon>Rheinheimera</taxon>
    </lineage>
</organism>
<keyword evidence="1" id="KW-1133">Transmembrane helix</keyword>
<evidence type="ECO:0000313" key="2">
    <source>
        <dbReference type="EMBL" id="MDR7120455.1"/>
    </source>
</evidence>
<feature type="transmembrane region" description="Helical" evidence="1">
    <location>
        <begin position="202"/>
        <end position="226"/>
    </location>
</feature>
<keyword evidence="1" id="KW-0812">Transmembrane</keyword>
<proteinExistence type="predicted"/>
<evidence type="ECO:0000313" key="3">
    <source>
        <dbReference type="Proteomes" id="UP001257909"/>
    </source>
</evidence>
<feature type="transmembrane region" description="Helical" evidence="1">
    <location>
        <begin position="451"/>
        <end position="470"/>
    </location>
</feature>
<protein>
    <recommendedName>
        <fullName evidence="4">PepSY domain-containing protein</fullName>
    </recommendedName>
</protein>
<keyword evidence="1" id="KW-0472">Membrane</keyword>
<dbReference type="Proteomes" id="UP001257909">
    <property type="component" value="Unassembled WGS sequence"/>
</dbReference>
<dbReference type="RefSeq" id="WP_310275927.1">
    <property type="nucleotide sequence ID" value="NZ_JAVDWR010000003.1"/>
</dbReference>